<comment type="caution">
    <text evidence="4">The sequence shown here is derived from an EMBL/GenBank/DDBJ whole genome shotgun (WGS) entry which is preliminary data.</text>
</comment>
<keyword evidence="5" id="KW-1185">Reference proteome</keyword>
<dbReference type="InterPro" id="IPR025392">
    <property type="entry name" value="DUF4124"/>
</dbReference>
<evidence type="ECO:0000256" key="1">
    <source>
        <dbReference type="SAM" id="MobiDB-lite"/>
    </source>
</evidence>
<protein>
    <recommendedName>
        <fullName evidence="3">DUF4124 domain-containing protein</fullName>
    </recommendedName>
</protein>
<feature type="signal peptide" evidence="2">
    <location>
        <begin position="1"/>
        <end position="28"/>
    </location>
</feature>
<sequence length="144" mass="15072">MSRPRASQSRALPLLAAALLAVACPAIAGEVYQWKDAKGVTHYSDSPPPNKADYRNRSVRSDAPAPPEAAAAAKPADSRPADSSQCVMARQNLDRLKSNAPVGLDANNDGKPDAEMDAGQRAAQVQLAEAGIKAWCTPTVAVKP</sequence>
<gene>
    <name evidence="4" type="ORF">J2X06_002401</name>
</gene>
<dbReference type="RefSeq" id="WP_310062698.1">
    <property type="nucleotide sequence ID" value="NZ_JAVDVY010000002.1"/>
</dbReference>
<dbReference type="PROSITE" id="PS51257">
    <property type="entry name" value="PROKAR_LIPOPROTEIN"/>
    <property type="match status" value="1"/>
</dbReference>
<proteinExistence type="predicted"/>
<keyword evidence="2" id="KW-0732">Signal</keyword>
<feature type="domain" description="DUF4124" evidence="3">
    <location>
        <begin position="18"/>
        <end position="73"/>
    </location>
</feature>
<evidence type="ECO:0000256" key="2">
    <source>
        <dbReference type="SAM" id="SignalP"/>
    </source>
</evidence>
<organism evidence="4 5">
    <name type="scientific">Lysobacter niastensis</name>
    <dbReference type="NCBI Taxonomy" id="380629"/>
    <lineage>
        <taxon>Bacteria</taxon>
        <taxon>Pseudomonadati</taxon>
        <taxon>Pseudomonadota</taxon>
        <taxon>Gammaproteobacteria</taxon>
        <taxon>Lysobacterales</taxon>
        <taxon>Lysobacteraceae</taxon>
        <taxon>Lysobacter</taxon>
    </lineage>
</organism>
<dbReference type="Proteomes" id="UP001251524">
    <property type="component" value="Unassembled WGS sequence"/>
</dbReference>
<dbReference type="Pfam" id="PF13511">
    <property type="entry name" value="DUF4124"/>
    <property type="match status" value="1"/>
</dbReference>
<dbReference type="EMBL" id="JAVDVY010000002">
    <property type="protein sequence ID" value="MDR7135192.1"/>
    <property type="molecule type" value="Genomic_DNA"/>
</dbReference>
<evidence type="ECO:0000313" key="5">
    <source>
        <dbReference type="Proteomes" id="UP001251524"/>
    </source>
</evidence>
<name>A0ABU1WC75_9GAMM</name>
<feature type="region of interest" description="Disordered" evidence="1">
    <location>
        <begin position="39"/>
        <end position="121"/>
    </location>
</feature>
<feature type="chain" id="PRO_5045450100" description="DUF4124 domain-containing protein" evidence="2">
    <location>
        <begin position="29"/>
        <end position="144"/>
    </location>
</feature>
<evidence type="ECO:0000313" key="4">
    <source>
        <dbReference type="EMBL" id="MDR7135192.1"/>
    </source>
</evidence>
<reference evidence="4 5" key="1">
    <citation type="submission" date="2023-07" db="EMBL/GenBank/DDBJ databases">
        <title>Sorghum-associated microbial communities from plants grown in Nebraska, USA.</title>
        <authorList>
            <person name="Schachtman D."/>
        </authorList>
    </citation>
    <scope>NUCLEOTIDE SEQUENCE [LARGE SCALE GENOMIC DNA]</scope>
    <source>
        <strain evidence="4 5">BE198</strain>
    </source>
</reference>
<accession>A0ABU1WC75</accession>
<evidence type="ECO:0000259" key="3">
    <source>
        <dbReference type="Pfam" id="PF13511"/>
    </source>
</evidence>